<accession>A0A2H3D9Q0</accession>
<organism evidence="2 3">
    <name type="scientific">Armillaria gallica</name>
    <name type="common">Bulbous honey fungus</name>
    <name type="synonym">Armillaria bulbosa</name>
    <dbReference type="NCBI Taxonomy" id="47427"/>
    <lineage>
        <taxon>Eukaryota</taxon>
        <taxon>Fungi</taxon>
        <taxon>Dikarya</taxon>
        <taxon>Basidiomycota</taxon>
        <taxon>Agaricomycotina</taxon>
        <taxon>Agaricomycetes</taxon>
        <taxon>Agaricomycetidae</taxon>
        <taxon>Agaricales</taxon>
        <taxon>Marasmiineae</taxon>
        <taxon>Physalacriaceae</taxon>
        <taxon>Armillaria</taxon>
    </lineage>
</organism>
<reference evidence="3" key="1">
    <citation type="journal article" date="2017" name="Nat. Ecol. Evol.">
        <title>Genome expansion and lineage-specific genetic innovations in the forest pathogenic fungi Armillaria.</title>
        <authorList>
            <person name="Sipos G."/>
            <person name="Prasanna A.N."/>
            <person name="Walter M.C."/>
            <person name="O'Connor E."/>
            <person name="Balint B."/>
            <person name="Krizsan K."/>
            <person name="Kiss B."/>
            <person name="Hess J."/>
            <person name="Varga T."/>
            <person name="Slot J."/>
            <person name="Riley R."/>
            <person name="Boka B."/>
            <person name="Rigling D."/>
            <person name="Barry K."/>
            <person name="Lee J."/>
            <person name="Mihaltcheva S."/>
            <person name="LaButti K."/>
            <person name="Lipzen A."/>
            <person name="Waldron R."/>
            <person name="Moloney N.M."/>
            <person name="Sperisen C."/>
            <person name="Kredics L."/>
            <person name="Vagvoelgyi C."/>
            <person name="Patrignani A."/>
            <person name="Fitzpatrick D."/>
            <person name="Nagy I."/>
            <person name="Doyle S."/>
            <person name="Anderson J.B."/>
            <person name="Grigoriev I.V."/>
            <person name="Gueldener U."/>
            <person name="Muensterkoetter M."/>
            <person name="Nagy L.G."/>
        </authorList>
    </citation>
    <scope>NUCLEOTIDE SEQUENCE [LARGE SCALE GENOMIC DNA]</scope>
    <source>
        <strain evidence="3">Ar21-2</strain>
    </source>
</reference>
<dbReference type="EMBL" id="KZ293674">
    <property type="protein sequence ID" value="PBK88152.1"/>
    <property type="molecule type" value="Genomic_DNA"/>
</dbReference>
<dbReference type="Pfam" id="PF20231">
    <property type="entry name" value="DUF6589"/>
    <property type="match status" value="1"/>
</dbReference>
<sequence length="215" mass="24387">MELAEDYIPSALVPLGGQIALWTSSRYTHHILEDHFKATILEVPWLICKEKTGKSYSVTTPLLDALQGYFGPAGALRQCDFETLRNYSSLVYQWYMCSRAYDATNANLRILKMILLGKKQPNAKKPCRQTGNNKAAAVETCNLVNGDQCLTNNIGFLQCMFWYLELCASIAEGDIGCAFEVVKVIMNNYLIDTSGHPGHWFELDLMQEHFNFWIK</sequence>
<name>A0A2H3D9Q0_ARMGA</name>
<dbReference type="STRING" id="47427.A0A2H3D9Q0"/>
<dbReference type="InParanoid" id="A0A2H3D9Q0"/>
<evidence type="ECO:0000259" key="1">
    <source>
        <dbReference type="Pfam" id="PF20231"/>
    </source>
</evidence>
<evidence type="ECO:0000313" key="2">
    <source>
        <dbReference type="EMBL" id="PBK88152.1"/>
    </source>
</evidence>
<protein>
    <recommendedName>
        <fullName evidence="1">DUF6589 domain-containing protein</fullName>
    </recommendedName>
</protein>
<dbReference type="Proteomes" id="UP000217790">
    <property type="component" value="Unassembled WGS sequence"/>
</dbReference>
<feature type="domain" description="DUF6589" evidence="1">
    <location>
        <begin position="28"/>
        <end position="186"/>
    </location>
</feature>
<gene>
    <name evidence="2" type="ORF">ARMGADRAFT_1034120</name>
</gene>
<evidence type="ECO:0000313" key="3">
    <source>
        <dbReference type="Proteomes" id="UP000217790"/>
    </source>
</evidence>
<keyword evidence="3" id="KW-1185">Reference proteome</keyword>
<dbReference type="AlphaFoldDB" id="A0A2H3D9Q0"/>
<dbReference type="OrthoDB" id="3240429at2759"/>
<proteinExistence type="predicted"/>
<dbReference type="InterPro" id="IPR046496">
    <property type="entry name" value="DUF6589"/>
</dbReference>